<dbReference type="InterPro" id="IPR014729">
    <property type="entry name" value="Rossmann-like_a/b/a_fold"/>
</dbReference>
<comment type="caution">
    <text evidence="1">The sequence shown here is derived from an EMBL/GenBank/DDBJ whole genome shotgun (WGS) entry which is preliminary data.</text>
</comment>
<gene>
    <name evidence="1" type="ORF">SERN_2374</name>
</gene>
<evidence type="ECO:0000313" key="1">
    <source>
        <dbReference type="EMBL" id="TGO04781.1"/>
    </source>
</evidence>
<evidence type="ECO:0000313" key="2">
    <source>
        <dbReference type="Proteomes" id="UP000297318"/>
    </source>
</evidence>
<sequence length="164" mass="17167">MPQTVIILTEDALVPSDVEQILGLTAEAVDVSYSVLVPTEAEQSVVSAFLNNLWLLDLKEAWEDVTGANDVDETTARQAAAEALGASVGVLESAGASVSSATVADDPIEAMKAELAAGEVVQVVAVTQPRPVEDTFHTNWADKAQEALGVPVLHFYSGTSFLGN</sequence>
<dbReference type="AlphaFoldDB" id="A0A4Z1E5A6"/>
<organism evidence="1 2">
    <name type="scientific">Serinibacter arcticus</name>
    <dbReference type="NCBI Taxonomy" id="1655435"/>
    <lineage>
        <taxon>Bacteria</taxon>
        <taxon>Bacillati</taxon>
        <taxon>Actinomycetota</taxon>
        <taxon>Actinomycetes</taxon>
        <taxon>Micrococcales</taxon>
        <taxon>Beutenbergiaceae</taxon>
        <taxon>Serinibacter</taxon>
    </lineage>
</organism>
<keyword evidence="2" id="KW-1185">Reference proteome</keyword>
<reference evidence="1 2" key="1">
    <citation type="submission" date="2018-11" db="EMBL/GenBank/DDBJ databases">
        <title>Complete genome sequencing of the Actinobacteria Serinibacter sp. K3-2.</title>
        <authorList>
            <person name="Rakitin A.L."/>
            <person name="Beletsky A.V."/>
            <person name="Mardanov A.V."/>
            <person name="Ravin N.V."/>
            <person name="Gromova A.S."/>
            <person name="Filippova S.N."/>
            <person name="Gal'Chenko V.F."/>
        </authorList>
    </citation>
    <scope>NUCLEOTIDE SEQUENCE [LARGE SCALE GENOMIC DNA]</scope>
    <source>
        <strain evidence="1 2">K3-2</strain>
    </source>
</reference>
<name>A0A4Z1E5A6_9MICO</name>
<dbReference type="Gene3D" id="3.40.50.620">
    <property type="entry name" value="HUPs"/>
    <property type="match status" value="1"/>
</dbReference>
<protein>
    <submittedName>
        <fullName evidence="1">Uncharacterized protein</fullName>
    </submittedName>
</protein>
<dbReference type="Proteomes" id="UP000297318">
    <property type="component" value="Unassembled WGS sequence"/>
</dbReference>
<dbReference type="SUPFAM" id="SSF52402">
    <property type="entry name" value="Adenine nucleotide alpha hydrolases-like"/>
    <property type="match status" value="1"/>
</dbReference>
<dbReference type="RefSeq" id="WP_135850326.1">
    <property type="nucleotide sequence ID" value="NZ_RHPJ01000003.1"/>
</dbReference>
<dbReference type="OrthoDB" id="3825223at2"/>
<proteinExistence type="predicted"/>
<dbReference type="EMBL" id="RHPJ01000003">
    <property type="protein sequence ID" value="TGO04781.1"/>
    <property type="molecule type" value="Genomic_DNA"/>
</dbReference>
<accession>A0A4Z1E5A6</accession>